<dbReference type="UniPathway" id="UPA00862"/>
<dbReference type="Proteomes" id="UP000267096">
    <property type="component" value="Unassembled WGS sequence"/>
</dbReference>
<evidence type="ECO:0000256" key="11">
    <source>
        <dbReference type="ARBA" id="ARBA00023034"/>
    </source>
</evidence>
<keyword evidence="14" id="KW-0325">Glycoprotein</keyword>
<protein>
    <recommendedName>
        <fullName evidence="5">[heparan sulfate]-glucosamine N-sulfotransferase</fullName>
        <ecNumber evidence="5">2.8.2.8</ecNumber>
    </recommendedName>
</protein>
<evidence type="ECO:0000256" key="10">
    <source>
        <dbReference type="ARBA" id="ARBA00022989"/>
    </source>
</evidence>
<dbReference type="Pfam" id="PF00685">
    <property type="entry name" value="Sulfotransfer_1"/>
    <property type="match status" value="1"/>
</dbReference>
<evidence type="ECO:0000256" key="7">
    <source>
        <dbReference type="ARBA" id="ARBA00022692"/>
    </source>
</evidence>
<dbReference type="OrthoDB" id="8958249at2759"/>
<comment type="similarity">
    <text evidence="4">Belongs to the sulfotransferase 1 family. NDST subfamily.</text>
</comment>
<dbReference type="WBParaSite" id="ASIM_0001204301-mRNA-1">
    <property type="protein sequence ID" value="ASIM_0001204301-mRNA-1"/>
    <property type="gene ID" value="ASIM_0001204301"/>
</dbReference>
<keyword evidence="10" id="KW-1133">Transmembrane helix</keyword>
<dbReference type="GO" id="GO:0000139">
    <property type="term" value="C:Golgi membrane"/>
    <property type="evidence" value="ECO:0007669"/>
    <property type="project" value="UniProtKB-SubCell"/>
</dbReference>
<dbReference type="InterPro" id="IPR000863">
    <property type="entry name" value="Sulfotransferase_dom"/>
</dbReference>
<evidence type="ECO:0000256" key="2">
    <source>
        <dbReference type="ARBA" id="ARBA00004841"/>
    </source>
</evidence>
<keyword evidence="8" id="KW-0378">Hydrolase</keyword>
<feature type="domain" description="Heparan sulphate-N-deacetylase deacetylase" evidence="18">
    <location>
        <begin position="257"/>
        <end position="459"/>
    </location>
</feature>
<evidence type="ECO:0000259" key="17">
    <source>
        <dbReference type="Pfam" id="PF00685"/>
    </source>
</evidence>
<evidence type="ECO:0000313" key="21">
    <source>
        <dbReference type="Proteomes" id="UP000267096"/>
    </source>
</evidence>
<dbReference type="Gene3D" id="3.40.50.300">
    <property type="entry name" value="P-loop containing nucleotide triphosphate hydrolases"/>
    <property type="match status" value="2"/>
</dbReference>
<evidence type="ECO:0000259" key="18">
    <source>
        <dbReference type="Pfam" id="PF12062"/>
    </source>
</evidence>
<dbReference type="EC" id="2.8.2.8" evidence="5"/>
<evidence type="ECO:0000256" key="5">
    <source>
        <dbReference type="ARBA" id="ARBA00012979"/>
    </source>
</evidence>
<keyword evidence="21" id="KW-1185">Reference proteome</keyword>
<keyword evidence="13" id="KW-1015">Disulfide bond</keyword>
<keyword evidence="7" id="KW-0812">Transmembrane</keyword>
<dbReference type="InterPro" id="IPR056793">
    <property type="entry name" value="HSNSD_N"/>
</dbReference>
<evidence type="ECO:0000259" key="19">
    <source>
        <dbReference type="Pfam" id="PF25119"/>
    </source>
</evidence>
<evidence type="ECO:0000256" key="3">
    <source>
        <dbReference type="ARBA" id="ARBA00005093"/>
    </source>
</evidence>
<keyword evidence="12" id="KW-0472">Membrane</keyword>
<evidence type="ECO:0000256" key="16">
    <source>
        <dbReference type="PIRSR" id="PIRSR637359-1"/>
    </source>
</evidence>
<keyword evidence="11" id="KW-0333">Golgi apparatus</keyword>
<dbReference type="GO" id="GO:0019213">
    <property type="term" value="F:deacetylase activity"/>
    <property type="evidence" value="ECO:0007669"/>
    <property type="project" value="TreeGrafter"/>
</dbReference>
<dbReference type="InterPro" id="IPR027417">
    <property type="entry name" value="P-loop_NTPase"/>
</dbReference>
<feature type="domain" description="Heparan sulfate-N-deacetylase N-terminal" evidence="19">
    <location>
        <begin position="42"/>
        <end position="246"/>
    </location>
</feature>
<reference evidence="20 21" key="2">
    <citation type="submission" date="2018-11" db="EMBL/GenBank/DDBJ databases">
        <authorList>
            <consortium name="Pathogen Informatics"/>
        </authorList>
    </citation>
    <scope>NUCLEOTIDE SEQUENCE [LARGE SCALE GENOMIC DNA]</scope>
</reference>
<dbReference type="GO" id="GO:0030210">
    <property type="term" value="P:heparin proteoglycan biosynthetic process"/>
    <property type="evidence" value="ECO:0007669"/>
    <property type="project" value="UniProtKB-UniPathway"/>
</dbReference>
<dbReference type="InterPro" id="IPR021930">
    <property type="entry name" value="Heparan_SO4_deacetylase_dom"/>
</dbReference>
<evidence type="ECO:0000256" key="6">
    <source>
        <dbReference type="ARBA" id="ARBA00022679"/>
    </source>
</evidence>
<feature type="domain" description="Sulfotransferase" evidence="17">
    <location>
        <begin position="552"/>
        <end position="646"/>
    </location>
</feature>
<dbReference type="Pfam" id="PF25119">
    <property type="entry name" value="HSNSD_N"/>
    <property type="match status" value="1"/>
</dbReference>
<gene>
    <name evidence="20" type="ORF">ASIM_LOCUS11509</name>
</gene>
<comment type="pathway">
    <text evidence="3">Glycan metabolism; heparan sulfate biosynthesis.</text>
</comment>
<evidence type="ECO:0000256" key="12">
    <source>
        <dbReference type="ARBA" id="ARBA00023136"/>
    </source>
</evidence>
<keyword evidence="9" id="KW-0735">Signal-anchor</keyword>
<dbReference type="UniPathway" id="UPA00756"/>
<dbReference type="SUPFAM" id="SSF52540">
    <property type="entry name" value="P-loop containing nucleoside triphosphate hydrolases"/>
    <property type="match status" value="1"/>
</dbReference>
<keyword evidence="6" id="KW-0808">Transferase</keyword>
<evidence type="ECO:0000256" key="8">
    <source>
        <dbReference type="ARBA" id="ARBA00022801"/>
    </source>
</evidence>
<dbReference type="GO" id="GO:0015016">
    <property type="term" value="F:heparan sulfate N-sulfotransferase activity"/>
    <property type="evidence" value="ECO:0007669"/>
    <property type="project" value="UniProtKB-EC"/>
</dbReference>
<dbReference type="AlphaFoldDB" id="A0A0M3JV09"/>
<dbReference type="EMBL" id="UYRR01031077">
    <property type="protein sequence ID" value="VDK45230.1"/>
    <property type="molecule type" value="Genomic_DNA"/>
</dbReference>
<feature type="active site" description="For sulfotransferase activity" evidence="16">
    <location>
        <position position="561"/>
    </location>
</feature>
<evidence type="ECO:0000256" key="15">
    <source>
        <dbReference type="ARBA" id="ARBA00023268"/>
    </source>
</evidence>
<organism evidence="22">
    <name type="scientific">Anisakis simplex</name>
    <name type="common">Herring worm</name>
    <dbReference type="NCBI Taxonomy" id="6269"/>
    <lineage>
        <taxon>Eukaryota</taxon>
        <taxon>Metazoa</taxon>
        <taxon>Ecdysozoa</taxon>
        <taxon>Nematoda</taxon>
        <taxon>Chromadorea</taxon>
        <taxon>Rhabditida</taxon>
        <taxon>Spirurina</taxon>
        <taxon>Ascaridomorpha</taxon>
        <taxon>Ascaridoidea</taxon>
        <taxon>Anisakidae</taxon>
        <taxon>Anisakis</taxon>
        <taxon>Anisakis simplex complex</taxon>
    </lineage>
</organism>
<dbReference type="PANTHER" id="PTHR10605">
    <property type="entry name" value="HEPARAN SULFATE SULFOTRANSFERASE"/>
    <property type="match status" value="1"/>
</dbReference>
<comment type="subcellular location">
    <subcellularLocation>
        <location evidence="1">Golgi apparatus membrane</location>
        <topology evidence="1">Single-pass type II membrane protein</topology>
    </subcellularLocation>
</comment>
<evidence type="ECO:0000313" key="20">
    <source>
        <dbReference type="EMBL" id="VDK45230.1"/>
    </source>
</evidence>
<evidence type="ECO:0000256" key="13">
    <source>
        <dbReference type="ARBA" id="ARBA00023157"/>
    </source>
</evidence>
<sequence>YPPQRLPPYVCPKGNDTARTFGFDKKLAIKSQRVPNVAWKSDAKILVFVETVYSKLGKQILSVLDALKVTYKVETLSKNLPLLTTAKRGRFSMIVIENYYKYLNLPAWNRQLLDKYCLDYGVGIISFISSRTSVSYVQAKIKDSPLQFRQKQHAANLRFSPDSSVNFLAKPGAILETPQPDLDDWILFNVSEGFDSIISADDELGFERAAVIHDRGYFDGIERILFGHNFTHWINKISFVDSLRYMSGGSLQLDLKRYIEIDVDDIFVGQSGSRMTAADADALLESQNRLRHSVENFTYCLGFSGSFFRNGDSLEVKGDERLIEVGQNFIWFPHMWRHNHVHELNITQIKALMTLNKMFAQSWKIPVTSQYAISPQHAGVYPVHEDLFDAWREIWNISVTSTEEYPHFRPSSSRRGFIYKNISVLPRQTCGLYTHTHFFHSYPDGLSTLINNIEGGDLFLTILLNPFSIFMTHQQNFANDRLGIFTFERVIEFIKCWTNLRLYWMEPVRIAEAYFRRFPNERTPVWSNPCADARHEKILPKAFDCSAPMPLPNLLIVGPQKTGSTALSTYLSLHPNCTTNDPVPSSFEELQFFGGSNYARGILWYMDKFARKVKPEQHSVVFEKSATYFDNSEAPRAASTLLPKANVILLVVMGIDSGGLGTNRCLGPSKGRQYEPIDERTRTRLNELFLEDNIALHKLLIRNDLPIPEWLRSQLSKPRTNDHDYP</sequence>
<dbReference type="GO" id="GO:0016787">
    <property type="term" value="F:hydrolase activity"/>
    <property type="evidence" value="ECO:0007669"/>
    <property type="project" value="UniProtKB-KW"/>
</dbReference>
<dbReference type="Pfam" id="PF12062">
    <property type="entry name" value="HSNSD-CE"/>
    <property type="match status" value="1"/>
</dbReference>
<name>A0A0M3JV09_ANISI</name>
<dbReference type="PANTHER" id="PTHR10605:SF56">
    <property type="entry name" value="BIFUNCTIONAL HEPARAN SULFATE N-DEACETYLASE_N-SULFOTRANSFERASE"/>
    <property type="match status" value="1"/>
</dbReference>
<evidence type="ECO:0000313" key="22">
    <source>
        <dbReference type="WBParaSite" id="ASIM_0001204301-mRNA-1"/>
    </source>
</evidence>
<reference evidence="22" key="1">
    <citation type="submission" date="2017-02" db="UniProtKB">
        <authorList>
            <consortium name="WormBaseParasite"/>
        </authorList>
    </citation>
    <scope>IDENTIFICATION</scope>
</reference>
<accession>A0A0M3JV09</accession>
<evidence type="ECO:0000256" key="4">
    <source>
        <dbReference type="ARBA" id="ARBA00010420"/>
    </source>
</evidence>
<dbReference type="InterPro" id="IPR037359">
    <property type="entry name" value="NST/OST"/>
</dbReference>
<evidence type="ECO:0000256" key="9">
    <source>
        <dbReference type="ARBA" id="ARBA00022968"/>
    </source>
</evidence>
<keyword evidence="15" id="KW-0511">Multifunctional enzyme</keyword>
<proteinExistence type="inferred from homology"/>
<evidence type="ECO:0000256" key="1">
    <source>
        <dbReference type="ARBA" id="ARBA00004323"/>
    </source>
</evidence>
<dbReference type="GO" id="GO:0015012">
    <property type="term" value="P:heparan sulfate proteoglycan biosynthetic process"/>
    <property type="evidence" value="ECO:0007669"/>
    <property type="project" value="UniProtKB-UniPathway"/>
</dbReference>
<comment type="pathway">
    <text evidence="2">Glycan metabolism; heparin biosynthesis.</text>
</comment>
<evidence type="ECO:0000256" key="14">
    <source>
        <dbReference type="ARBA" id="ARBA00023180"/>
    </source>
</evidence>